<dbReference type="SUPFAM" id="SSF46785">
    <property type="entry name" value="Winged helix' DNA-binding domain"/>
    <property type="match status" value="1"/>
</dbReference>
<dbReference type="Pfam" id="PF01638">
    <property type="entry name" value="HxlR"/>
    <property type="match status" value="1"/>
</dbReference>
<sequence>MTKRKEQSTNSLNKQLMAGNCDLVHAIDLIGGRWKLVILSNLETAAVRFSELKRLIPQISERMLVLQLKEMEKAGLITRTAYATVPPCVAYSLTAIGKELMPIWQQLSQWGSKHKTVNNEG</sequence>
<dbReference type="EMBL" id="JAPDNS010000001">
    <property type="protein sequence ID" value="MCW3482652.1"/>
    <property type="molecule type" value="Genomic_DNA"/>
</dbReference>
<keyword evidence="3" id="KW-0804">Transcription</keyword>
<keyword evidence="1" id="KW-0805">Transcription regulation</keyword>
<evidence type="ECO:0000313" key="6">
    <source>
        <dbReference type="Proteomes" id="UP001207742"/>
    </source>
</evidence>
<evidence type="ECO:0000256" key="3">
    <source>
        <dbReference type="ARBA" id="ARBA00023163"/>
    </source>
</evidence>
<dbReference type="RefSeq" id="WP_264727239.1">
    <property type="nucleotide sequence ID" value="NZ_JAPDNR010000001.1"/>
</dbReference>
<dbReference type="Gene3D" id="1.10.10.10">
    <property type="entry name" value="Winged helix-like DNA-binding domain superfamily/Winged helix DNA-binding domain"/>
    <property type="match status" value="1"/>
</dbReference>
<evidence type="ECO:0000256" key="2">
    <source>
        <dbReference type="ARBA" id="ARBA00023125"/>
    </source>
</evidence>
<proteinExistence type="predicted"/>
<dbReference type="PANTHER" id="PTHR33204:SF29">
    <property type="entry name" value="TRANSCRIPTIONAL REGULATOR"/>
    <property type="match status" value="1"/>
</dbReference>
<evidence type="ECO:0000313" key="5">
    <source>
        <dbReference type="EMBL" id="MCW3482652.1"/>
    </source>
</evidence>
<dbReference type="Proteomes" id="UP001207742">
    <property type="component" value="Unassembled WGS sequence"/>
</dbReference>
<dbReference type="PROSITE" id="PS51118">
    <property type="entry name" value="HTH_HXLR"/>
    <property type="match status" value="1"/>
</dbReference>
<protein>
    <submittedName>
        <fullName evidence="5">Helix-turn-helix transcriptional regulator</fullName>
    </submittedName>
</protein>
<accession>A0ABT3IFB7</accession>
<dbReference type="PANTHER" id="PTHR33204">
    <property type="entry name" value="TRANSCRIPTIONAL REGULATOR, MARR FAMILY"/>
    <property type="match status" value="1"/>
</dbReference>
<dbReference type="InterPro" id="IPR036388">
    <property type="entry name" value="WH-like_DNA-bd_sf"/>
</dbReference>
<comment type="caution">
    <text evidence="5">The sequence shown here is derived from an EMBL/GenBank/DDBJ whole genome shotgun (WGS) entry which is preliminary data.</text>
</comment>
<dbReference type="InterPro" id="IPR036390">
    <property type="entry name" value="WH_DNA-bd_sf"/>
</dbReference>
<name>A0ABT3IFB7_9BACT</name>
<feature type="domain" description="HTH hxlR-type" evidence="4">
    <location>
        <begin position="21"/>
        <end position="119"/>
    </location>
</feature>
<organism evidence="5 6">
    <name type="scientific">Chitinophaga nivalis</name>
    <dbReference type="NCBI Taxonomy" id="2991709"/>
    <lineage>
        <taxon>Bacteria</taxon>
        <taxon>Pseudomonadati</taxon>
        <taxon>Bacteroidota</taxon>
        <taxon>Chitinophagia</taxon>
        <taxon>Chitinophagales</taxon>
        <taxon>Chitinophagaceae</taxon>
        <taxon>Chitinophaga</taxon>
    </lineage>
</organism>
<keyword evidence="6" id="KW-1185">Reference proteome</keyword>
<gene>
    <name evidence="5" type="ORF">OL497_02025</name>
</gene>
<evidence type="ECO:0000259" key="4">
    <source>
        <dbReference type="PROSITE" id="PS51118"/>
    </source>
</evidence>
<reference evidence="5 6" key="1">
    <citation type="submission" date="2022-10" db="EMBL/GenBank/DDBJ databases">
        <title>Chitinophaga nivalis PC15 sp. nov., isolated from Pyeongchang county, South Korea.</title>
        <authorList>
            <person name="Trinh H.N."/>
        </authorList>
    </citation>
    <scope>NUCLEOTIDE SEQUENCE [LARGE SCALE GENOMIC DNA]</scope>
    <source>
        <strain evidence="5 6">PC14</strain>
    </source>
</reference>
<dbReference type="InterPro" id="IPR002577">
    <property type="entry name" value="HTH_HxlR"/>
</dbReference>
<evidence type="ECO:0000256" key="1">
    <source>
        <dbReference type="ARBA" id="ARBA00023015"/>
    </source>
</evidence>
<keyword evidence="2" id="KW-0238">DNA-binding</keyword>